<dbReference type="Proteomes" id="UP000195402">
    <property type="component" value="Unassembled WGS sequence"/>
</dbReference>
<keyword evidence="2" id="KW-0647">Proteasome</keyword>
<dbReference type="OMA" id="QVTENWD"/>
<dbReference type="STRING" id="56857.A0A200R2Q7"/>
<dbReference type="PANTHER" id="PTHR31051">
    <property type="entry name" value="PROTEASOME ASSEMBLY CHAPERONE 3"/>
    <property type="match status" value="1"/>
</dbReference>
<sequence>MGKGLAGLEFGGEGKKFFDGGGDNWLGIAGGGGEGGGGGKTEASGDGDEDKEEPVSGGGGDGDGNGGGECGGEGGGECGGECGREGGGECGGECGGEFEGGGGEGGGGDEDSEFEGGGGGVEFEPEGGIAFDDSGGGGAGGDFETFYDASGVPDLHTSLVLQVTENWDGCDLNISWRLLFSAFILVKVELQVVLFVAMDHQTTPFPVPHKNLSLVIKGVKTDIVICSYDDHFLVMATQIGSMGTILHARKEEGMAIHPTFSVQVIFGKRDEPMLVACARQLIEQISSSGSSRTLLLSLGLKDHSVETLKAIVSTVIENRLW</sequence>
<keyword evidence="3" id="KW-1185">Reference proteome</keyword>
<proteinExistence type="predicted"/>
<dbReference type="AlphaFoldDB" id="A0A200R2Q7"/>
<feature type="region of interest" description="Disordered" evidence="1">
    <location>
        <begin position="100"/>
        <end position="135"/>
    </location>
</feature>
<feature type="region of interest" description="Disordered" evidence="1">
    <location>
        <begin position="1"/>
        <end position="70"/>
    </location>
</feature>
<dbReference type="PANTHER" id="PTHR31051:SF1">
    <property type="entry name" value="PROTEASOME ASSEMBLY CHAPERONE 3"/>
    <property type="match status" value="1"/>
</dbReference>
<evidence type="ECO:0000313" key="3">
    <source>
        <dbReference type="Proteomes" id="UP000195402"/>
    </source>
</evidence>
<feature type="compositionally biased region" description="Gly residues" evidence="1">
    <location>
        <begin position="1"/>
        <end position="11"/>
    </location>
</feature>
<organism evidence="2 3">
    <name type="scientific">Macleaya cordata</name>
    <name type="common">Five-seeded plume-poppy</name>
    <name type="synonym">Bocconia cordata</name>
    <dbReference type="NCBI Taxonomy" id="56857"/>
    <lineage>
        <taxon>Eukaryota</taxon>
        <taxon>Viridiplantae</taxon>
        <taxon>Streptophyta</taxon>
        <taxon>Embryophyta</taxon>
        <taxon>Tracheophyta</taxon>
        <taxon>Spermatophyta</taxon>
        <taxon>Magnoliopsida</taxon>
        <taxon>Ranunculales</taxon>
        <taxon>Papaveraceae</taxon>
        <taxon>Papaveroideae</taxon>
        <taxon>Macleaya</taxon>
    </lineage>
</organism>
<accession>A0A200R2Q7</accession>
<dbReference type="InterPro" id="IPR018788">
    <property type="entry name" value="Proteasome_assmbl_chp_3"/>
</dbReference>
<dbReference type="OrthoDB" id="5839at2759"/>
<feature type="compositionally biased region" description="Gly residues" evidence="1">
    <location>
        <begin position="56"/>
        <end position="70"/>
    </location>
</feature>
<dbReference type="GO" id="GO:0000502">
    <property type="term" value="C:proteasome complex"/>
    <property type="evidence" value="ECO:0007669"/>
    <property type="project" value="UniProtKB-KW"/>
</dbReference>
<dbReference type="InterPro" id="IPR053720">
    <property type="entry name" value="Psm_Assembly_Chaperone"/>
</dbReference>
<dbReference type="InParanoid" id="A0A200R2Q7"/>
<evidence type="ECO:0000313" key="2">
    <source>
        <dbReference type="EMBL" id="OVA17003.1"/>
    </source>
</evidence>
<dbReference type="Gene3D" id="3.30.230.90">
    <property type="match status" value="1"/>
</dbReference>
<comment type="caution">
    <text evidence="2">The sequence shown here is derived from an EMBL/GenBank/DDBJ whole genome shotgun (WGS) entry which is preliminary data.</text>
</comment>
<reference evidence="2 3" key="1">
    <citation type="journal article" date="2017" name="Mol. Plant">
        <title>The Genome of Medicinal Plant Macleaya cordata Provides New Insights into Benzylisoquinoline Alkaloids Metabolism.</title>
        <authorList>
            <person name="Liu X."/>
            <person name="Liu Y."/>
            <person name="Huang P."/>
            <person name="Ma Y."/>
            <person name="Qing Z."/>
            <person name="Tang Q."/>
            <person name="Cao H."/>
            <person name="Cheng P."/>
            <person name="Zheng Y."/>
            <person name="Yuan Z."/>
            <person name="Zhou Y."/>
            <person name="Liu J."/>
            <person name="Tang Z."/>
            <person name="Zhuo Y."/>
            <person name="Zhang Y."/>
            <person name="Yu L."/>
            <person name="Huang J."/>
            <person name="Yang P."/>
            <person name="Peng Q."/>
            <person name="Zhang J."/>
            <person name="Jiang W."/>
            <person name="Zhang Z."/>
            <person name="Lin K."/>
            <person name="Ro D.K."/>
            <person name="Chen X."/>
            <person name="Xiong X."/>
            <person name="Shang Y."/>
            <person name="Huang S."/>
            <person name="Zeng J."/>
        </authorList>
    </citation>
    <scope>NUCLEOTIDE SEQUENCE [LARGE SCALE GENOMIC DNA]</scope>
    <source>
        <strain evidence="3">cv. BLH2017</strain>
        <tissue evidence="2">Root</tissue>
    </source>
</reference>
<dbReference type="GO" id="GO:0043248">
    <property type="term" value="P:proteasome assembly"/>
    <property type="evidence" value="ECO:0007669"/>
    <property type="project" value="InterPro"/>
</dbReference>
<evidence type="ECO:0000256" key="1">
    <source>
        <dbReference type="SAM" id="MobiDB-lite"/>
    </source>
</evidence>
<feature type="compositionally biased region" description="Gly residues" evidence="1">
    <location>
        <begin position="19"/>
        <end position="40"/>
    </location>
</feature>
<dbReference type="EMBL" id="MVGT01000456">
    <property type="protein sequence ID" value="OVA17003.1"/>
    <property type="molecule type" value="Genomic_DNA"/>
</dbReference>
<name>A0A200R2Q7_MACCD</name>
<protein>
    <submittedName>
        <fullName evidence="2">Proteasome assembly chaperone 3</fullName>
    </submittedName>
</protein>
<dbReference type="Pfam" id="PF10178">
    <property type="entry name" value="PAC3"/>
    <property type="match status" value="1"/>
</dbReference>
<gene>
    <name evidence="2" type="ORF">BVC80_9043g48</name>
</gene>